<feature type="transmembrane region" description="Helical" evidence="3">
    <location>
        <begin position="337"/>
        <end position="358"/>
    </location>
</feature>
<dbReference type="InterPro" id="IPR003675">
    <property type="entry name" value="Rce1/LyrA-like_dom"/>
</dbReference>
<dbReference type="GO" id="GO:0080120">
    <property type="term" value="P:CAAX-box protein maturation"/>
    <property type="evidence" value="ECO:0007669"/>
    <property type="project" value="UniProtKB-ARBA"/>
</dbReference>
<organism evidence="6 7">
    <name type="scientific">Sporolactobacillus putidus</name>
    <dbReference type="NCBI Taxonomy" id="492735"/>
    <lineage>
        <taxon>Bacteria</taxon>
        <taxon>Bacillati</taxon>
        <taxon>Bacillota</taxon>
        <taxon>Bacilli</taxon>
        <taxon>Bacillales</taxon>
        <taxon>Sporolactobacillaceae</taxon>
        <taxon>Sporolactobacillus</taxon>
    </lineage>
</organism>
<dbReference type="InterPro" id="IPR000415">
    <property type="entry name" value="Nitroreductase-like"/>
</dbReference>
<feature type="transmembrane region" description="Helical" evidence="3">
    <location>
        <begin position="304"/>
        <end position="325"/>
    </location>
</feature>
<feature type="transmembrane region" description="Helical" evidence="3">
    <location>
        <begin position="277"/>
        <end position="298"/>
    </location>
</feature>
<dbReference type="GO" id="GO:0016491">
    <property type="term" value="F:oxidoreductase activity"/>
    <property type="evidence" value="ECO:0007669"/>
    <property type="project" value="UniProtKB-KW"/>
</dbReference>
<proteinExistence type="inferred from homology"/>
<keyword evidence="3" id="KW-1133">Transmembrane helix</keyword>
<dbReference type="InterPro" id="IPR029479">
    <property type="entry name" value="Nitroreductase"/>
</dbReference>
<dbReference type="Pfam" id="PF00881">
    <property type="entry name" value="Nitroreductase"/>
    <property type="match status" value="1"/>
</dbReference>
<comment type="caution">
    <text evidence="6">The sequence shown here is derived from an EMBL/GenBank/DDBJ whole genome shotgun (WGS) entry which is preliminary data.</text>
</comment>
<keyword evidence="2" id="KW-0560">Oxidoreductase</keyword>
<dbReference type="EMBL" id="BMOK01000014">
    <property type="protein sequence ID" value="GGL61866.1"/>
    <property type="molecule type" value="Genomic_DNA"/>
</dbReference>
<dbReference type="Gene3D" id="3.40.109.10">
    <property type="entry name" value="NADH Oxidase"/>
    <property type="match status" value="1"/>
</dbReference>
<feature type="domain" description="Nitroreductase" evidence="4">
    <location>
        <begin position="13"/>
        <end position="153"/>
    </location>
</feature>
<evidence type="ECO:0000259" key="4">
    <source>
        <dbReference type="Pfam" id="PF00881"/>
    </source>
</evidence>
<name>A0A917S877_9BACL</name>
<evidence type="ECO:0000256" key="3">
    <source>
        <dbReference type="SAM" id="Phobius"/>
    </source>
</evidence>
<reference evidence="6" key="2">
    <citation type="submission" date="2020-09" db="EMBL/GenBank/DDBJ databases">
        <authorList>
            <person name="Sun Q."/>
            <person name="Ohkuma M."/>
        </authorList>
    </citation>
    <scope>NUCLEOTIDE SEQUENCE</scope>
    <source>
        <strain evidence="6">JCM 15325</strain>
    </source>
</reference>
<dbReference type="SUPFAM" id="SSF55469">
    <property type="entry name" value="FMN-dependent nitroreductase-like"/>
    <property type="match status" value="1"/>
</dbReference>
<dbReference type="PANTHER" id="PTHR43673:SF10">
    <property type="entry name" value="NADH DEHYDROGENASE_NAD(P)H NITROREDUCTASE XCC3605-RELATED"/>
    <property type="match status" value="1"/>
</dbReference>
<evidence type="ECO:0000256" key="1">
    <source>
        <dbReference type="ARBA" id="ARBA00007118"/>
    </source>
</evidence>
<evidence type="ECO:0008006" key="8">
    <source>
        <dbReference type="Google" id="ProtNLM"/>
    </source>
</evidence>
<dbReference type="Proteomes" id="UP000654670">
    <property type="component" value="Unassembled WGS sequence"/>
</dbReference>
<protein>
    <recommendedName>
        <fullName evidence="8">Nitroreductase</fullName>
    </recommendedName>
</protein>
<dbReference type="AlphaFoldDB" id="A0A917S877"/>
<evidence type="ECO:0000259" key="5">
    <source>
        <dbReference type="Pfam" id="PF02517"/>
    </source>
</evidence>
<reference evidence="6" key="1">
    <citation type="journal article" date="2014" name="Int. J. Syst. Evol. Microbiol.">
        <title>Complete genome sequence of Corynebacterium casei LMG S-19264T (=DSM 44701T), isolated from a smear-ripened cheese.</title>
        <authorList>
            <consortium name="US DOE Joint Genome Institute (JGI-PGF)"/>
            <person name="Walter F."/>
            <person name="Albersmeier A."/>
            <person name="Kalinowski J."/>
            <person name="Ruckert C."/>
        </authorList>
    </citation>
    <scope>NUCLEOTIDE SEQUENCE</scope>
    <source>
        <strain evidence="6">JCM 15325</strain>
    </source>
</reference>
<feature type="transmembrane region" description="Helical" evidence="3">
    <location>
        <begin position="220"/>
        <end position="239"/>
    </location>
</feature>
<dbReference type="GO" id="GO:0004175">
    <property type="term" value="F:endopeptidase activity"/>
    <property type="evidence" value="ECO:0007669"/>
    <property type="project" value="UniProtKB-ARBA"/>
</dbReference>
<keyword evidence="3" id="KW-0812">Transmembrane</keyword>
<dbReference type="Pfam" id="PF02517">
    <property type="entry name" value="Rce1-like"/>
    <property type="match status" value="1"/>
</dbReference>
<keyword evidence="3" id="KW-0472">Membrane</keyword>
<evidence type="ECO:0000256" key="2">
    <source>
        <dbReference type="ARBA" id="ARBA00023002"/>
    </source>
</evidence>
<evidence type="ECO:0000313" key="7">
    <source>
        <dbReference type="Proteomes" id="UP000654670"/>
    </source>
</evidence>
<feature type="domain" description="CAAX prenyl protease 2/Lysostaphin resistance protein A-like" evidence="5">
    <location>
        <begin position="313"/>
        <end position="396"/>
    </location>
</feature>
<sequence>MKKDVEDELAPEILQRKSVTYWSERKCSDKEWGLLIEAARSAPSSWNHQPARYILIKDEKNIRALAQCLHRANQWVLPAAGLIVQTANPEDDDRKDGKDYYLYDCGLAMMSLVYQAQLMGLSCRQMIGWDERQVKQQLAIPEPYRVVVITAVGFPAKSFTRSTVQNLKRTLTQQNRRYKATQIFFWEKWDEKISHESNNEYAPPFLLPPDMRKKVQNVRLYADIAGLLVIYTFGQWFPVSVHEILSIYTILAWVTILTIDPSRLPDAAATRKNQKEAWIYFTKYSFLYGIVFGTVWYLGNSPILWVPTIGNAVQSIILACMTELFYRNILQVKLRQFGLPVYWSVAIQSLCFSIPFFISGHSLVTALGALIIGHINGHIVYKTRSIYPNFIVTSMWLFFHPLYR</sequence>
<evidence type="ECO:0000313" key="6">
    <source>
        <dbReference type="EMBL" id="GGL61866.1"/>
    </source>
</evidence>
<dbReference type="RefSeq" id="WP_188804308.1">
    <property type="nucleotide sequence ID" value="NZ_BMOK01000014.1"/>
</dbReference>
<keyword evidence="7" id="KW-1185">Reference proteome</keyword>
<feature type="transmembrane region" description="Helical" evidence="3">
    <location>
        <begin position="245"/>
        <end position="265"/>
    </location>
</feature>
<dbReference type="PANTHER" id="PTHR43673">
    <property type="entry name" value="NAD(P)H NITROREDUCTASE YDGI-RELATED"/>
    <property type="match status" value="1"/>
</dbReference>
<gene>
    <name evidence="6" type="ORF">GCM10007968_27320</name>
</gene>
<comment type="similarity">
    <text evidence="1">Belongs to the nitroreductase family.</text>
</comment>
<accession>A0A917S877</accession>
<feature type="transmembrane region" description="Helical" evidence="3">
    <location>
        <begin position="364"/>
        <end position="381"/>
    </location>
</feature>